<feature type="region of interest" description="Disordered" evidence="1">
    <location>
        <begin position="82"/>
        <end position="153"/>
    </location>
</feature>
<sequence>MEQGLKFDIKEHQNSYYEGRPSDYQASRLAQNGVKNAIDDAAQQAAPNAFGDAGAAKFFTHSKPKSIGKVGMNFLLGKKMRRQQDQNGQQGHHQAAVALEAKMGRLIINQHDSPKQDKQGTSQQVGIPEKQAQQIGGLRSQPAKMRKRQSTDG</sequence>
<reference evidence="2" key="1">
    <citation type="submission" date="2020-08" db="EMBL/GenBank/DDBJ databases">
        <title>Taxonomic study for Lactobacillus species isolated from hardwood bark.</title>
        <authorList>
            <person name="Tohno M."/>
            <person name="Tanizawa Y."/>
        </authorList>
    </citation>
    <scope>NUCLEOTIDE SEQUENCE</scope>
    <source>
        <strain evidence="2">B40</strain>
    </source>
</reference>
<evidence type="ECO:0000313" key="3">
    <source>
        <dbReference type="Proteomes" id="UP000677218"/>
    </source>
</evidence>
<gene>
    <name evidence="2" type="ORF">LCB40_00820</name>
</gene>
<feature type="compositionally biased region" description="Basic residues" evidence="1">
    <location>
        <begin position="144"/>
        <end position="153"/>
    </location>
</feature>
<keyword evidence="3" id="KW-1185">Reference proteome</keyword>
<evidence type="ECO:0000256" key="1">
    <source>
        <dbReference type="SAM" id="MobiDB-lite"/>
    </source>
</evidence>
<feature type="compositionally biased region" description="Low complexity" evidence="1">
    <location>
        <begin position="85"/>
        <end position="94"/>
    </location>
</feature>
<dbReference type="AlphaFoldDB" id="A0A916QII4"/>
<comment type="caution">
    <text evidence="2">The sequence shown here is derived from an EMBL/GenBank/DDBJ whole genome shotgun (WGS) entry which is preliminary data.</text>
</comment>
<dbReference type="EMBL" id="BMAY01000001">
    <property type="protein sequence ID" value="GFZ26202.1"/>
    <property type="molecule type" value="Genomic_DNA"/>
</dbReference>
<name>A0A916QII4_9LACO</name>
<dbReference type="Proteomes" id="UP000677218">
    <property type="component" value="Unassembled WGS sequence"/>
</dbReference>
<organism evidence="2 3">
    <name type="scientific">Lactobacillus corticis</name>
    <dbReference type="NCBI Taxonomy" id="2201249"/>
    <lineage>
        <taxon>Bacteria</taxon>
        <taxon>Bacillati</taxon>
        <taxon>Bacillota</taxon>
        <taxon>Bacilli</taxon>
        <taxon>Lactobacillales</taxon>
        <taxon>Lactobacillaceae</taxon>
        <taxon>Lactobacillus</taxon>
    </lineage>
</organism>
<accession>A0A916QII4</accession>
<proteinExistence type="predicted"/>
<evidence type="ECO:0000313" key="2">
    <source>
        <dbReference type="EMBL" id="GFZ26202.1"/>
    </source>
</evidence>
<protein>
    <submittedName>
        <fullName evidence="2">Uncharacterized protein</fullName>
    </submittedName>
</protein>